<sequence length="84" mass="9230">MFAVGFKHSISLISGPGGHVSRNRRRSARQAQVDGNPPTYEGIGRFQTEAVFKVLRRRAGVGLARRLREAPSPAYLPETVLVTL</sequence>
<evidence type="ECO:0000313" key="4">
    <source>
        <dbReference type="EMBL" id="RPM21882.1"/>
    </source>
</evidence>
<name>A0A2U2Y090_PSEAI</name>
<dbReference type="AlphaFoldDB" id="A0A2U2Y090"/>
<evidence type="ECO:0000313" key="6">
    <source>
        <dbReference type="Proteomes" id="UP000253594"/>
    </source>
</evidence>
<dbReference type="Proteomes" id="UP000253594">
    <property type="component" value="Unassembled WGS sequence"/>
</dbReference>
<evidence type="ECO:0000313" key="5">
    <source>
        <dbReference type="Proteomes" id="UP000194857"/>
    </source>
</evidence>
<feature type="region of interest" description="Disordered" evidence="1">
    <location>
        <begin position="12"/>
        <end position="41"/>
    </location>
</feature>
<evidence type="ECO:0000313" key="2">
    <source>
        <dbReference type="EMBL" id="OTI56301.1"/>
    </source>
</evidence>
<reference evidence="4 7" key="2">
    <citation type="submission" date="2017-08" db="EMBL/GenBank/DDBJ databases">
        <authorList>
            <person name="Feschi L."/>
            <person name="Jeukens J."/>
            <person name="Emond-Rheault J.-G."/>
            <person name="Kukavica-Ibrulj I."/>
            <person name="Boyle B."/>
            <person name="Levesque R.C."/>
        </authorList>
    </citation>
    <scope>NUCLEOTIDE SEQUENCE [LARGE SCALE GENOMIC DNA]</scope>
    <source>
        <strain evidence="4 7">PA-W36</strain>
    </source>
</reference>
<proteinExistence type="predicted"/>
<dbReference type="EMBL" id="QORE01000146">
    <property type="protein sequence ID" value="RCI75601.1"/>
    <property type="molecule type" value="Genomic_DNA"/>
</dbReference>
<dbReference type="EMBL" id="NSNE01000002">
    <property type="protein sequence ID" value="RPM21882.1"/>
    <property type="molecule type" value="Genomic_DNA"/>
</dbReference>
<protein>
    <submittedName>
        <fullName evidence="3">Aconitate hydratase</fullName>
    </submittedName>
</protein>
<gene>
    <name evidence="2" type="ORF">CAZ10_29750</name>
    <name evidence="3" type="ORF">DT376_06755</name>
    <name evidence="4" type="ORF">IPC1295_05710</name>
</gene>
<reference evidence="3 6" key="3">
    <citation type="submission" date="2018-07" db="EMBL/GenBank/DDBJ databases">
        <title>Mechanisms of high-level aminoglycoside resistance among Gram-negative pathogens in Brazil.</title>
        <authorList>
            <person name="Ballaben A.S."/>
            <person name="Darini A.L.C."/>
            <person name="Doi Y."/>
        </authorList>
    </citation>
    <scope>NUCLEOTIDE SEQUENCE [LARGE SCALE GENOMIC DNA]</scope>
    <source>
        <strain evidence="3 6">B2-305</strain>
    </source>
</reference>
<evidence type="ECO:0000313" key="7">
    <source>
        <dbReference type="Proteomes" id="UP000284767"/>
    </source>
</evidence>
<comment type="caution">
    <text evidence="3">The sequence shown here is derived from an EMBL/GenBank/DDBJ whole genome shotgun (WGS) entry which is preliminary data.</text>
</comment>
<dbReference type="Proteomes" id="UP000284767">
    <property type="component" value="Unassembled WGS sequence"/>
</dbReference>
<dbReference type="KEGG" id="paeb:NCGM1900_4774"/>
<reference evidence="2 5" key="1">
    <citation type="submission" date="2017-05" db="EMBL/GenBank/DDBJ databases">
        <authorList>
            <person name="Song R."/>
            <person name="Chenine A.L."/>
            <person name="Ruprecht R.M."/>
        </authorList>
    </citation>
    <scope>NUCLEOTIDE SEQUENCE [LARGE SCALE GENOMIC DNA]</scope>
    <source>
        <strain evidence="2 5">S567_C10_BS</strain>
    </source>
</reference>
<organism evidence="3 6">
    <name type="scientific">Pseudomonas aeruginosa</name>
    <dbReference type="NCBI Taxonomy" id="287"/>
    <lineage>
        <taxon>Bacteria</taxon>
        <taxon>Pseudomonadati</taxon>
        <taxon>Pseudomonadota</taxon>
        <taxon>Gammaproteobacteria</taxon>
        <taxon>Pseudomonadales</taxon>
        <taxon>Pseudomonadaceae</taxon>
        <taxon>Pseudomonas</taxon>
    </lineage>
</organism>
<reference evidence="4 7" key="4">
    <citation type="submission" date="2019-01" db="EMBL/GenBank/DDBJ databases">
        <title>The Pseudomonas aeruginosa pan-genome provides new insights on its population structure, horizontal gene transfer and pathogenicity.</title>
        <authorList>
            <person name="Freschi L."/>
            <person name="Vincent A.T."/>
            <person name="Jeukens J."/>
            <person name="Emond-Rheault J.-G."/>
            <person name="Kukavica-Ibrulj I."/>
            <person name="Dupont M.-J."/>
            <person name="Charette S.J."/>
            <person name="Boyle B."/>
            <person name="Levesque R.C."/>
        </authorList>
    </citation>
    <scope>NUCLEOTIDE SEQUENCE [LARGE SCALE GENOMIC DNA]</scope>
    <source>
        <strain evidence="4 7">PA-W36</strain>
    </source>
</reference>
<evidence type="ECO:0000313" key="3">
    <source>
        <dbReference type="EMBL" id="RCI75601.1"/>
    </source>
</evidence>
<dbReference type="Proteomes" id="UP000194857">
    <property type="component" value="Unassembled WGS sequence"/>
</dbReference>
<accession>A0A2U2Y090</accession>
<evidence type="ECO:0000256" key="1">
    <source>
        <dbReference type="SAM" id="MobiDB-lite"/>
    </source>
</evidence>
<dbReference type="EMBL" id="NFFZ01000022">
    <property type="protein sequence ID" value="OTI56301.1"/>
    <property type="molecule type" value="Genomic_DNA"/>
</dbReference>